<dbReference type="EMBL" id="UYJE01001394">
    <property type="protein sequence ID" value="VDI01798.1"/>
    <property type="molecule type" value="Genomic_DNA"/>
</dbReference>
<evidence type="ECO:0000256" key="10">
    <source>
        <dbReference type="ARBA" id="ARBA00022723"/>
    </source>
</evidence>
<dbReference type="GO" id="GO:0046872">
    <property type="term" value="F:metal ion binding"/>
    <property type="evidence" value="ECO:0007669"/>
    <property type="project" value="UniProtKB-KW"/>
</dbReference>
<feature type="binding site" evidence="25">
    <location>
        <position position="314"/>
    </location>
    <ligand>
        <name>Mg(2+)</name>
        <dbReference type="ChEBI" id="CHEBI:18420"/>
        <label>1</label>
    </ligand>
</feature>
<evidence type="ECO:0000256" key="3">
    <source>
        <dbReference type="ARBA" id="ARBA00004305"/>
    </source>
</evidence>
<dbReference type="GO" id="GO:0140290">
    <property type="term" value="P:peptidyl-serine ADP-deribosylation"/>
    <property type="evidence" value="ECO:0007669"/>
    <property type="project" value="UniProtKB-ARBA"/>
</dbReference>
<comment type="similarity">
    <text evidence="5">Belongs to the ADP-ribosylglycohydrolase family.</text>
</comment>
<evidence type="ECO:0000256" key="1">
    <source>
        <dbReference type="ARBA" id="ARBA00004123"/>
    </source>
</evidence>
<name>A0A8B6CAV0_MYTGA</name>
<gene>
    <name evidence="27" type="ORF">MGAL_10B020292</name>
</gene>
<evidence type="ECO:0000256" key="5">
    <source>
        <dbReference type="ARBA" id="ARBA00010702"/>
    </source>
</evidence>
<feature type="binding site" evidence="25">
    <location>
        <position position="63"/>
    </location>
    <ligand>
        <name>Mg(2+)</name>
        <dbReference type="ChEBI" id="CHEBI:18420"/>
        <label>1</label>
    </ligand>
</feature>
<keyword evidence="15" id="KW-0234">DNA repair</keyword>
<evidence type="ECO:0000256" key="16">
    <source>
        <dbReference type="ARBA" id="ARBA00023242"/>
    </source>
</evidence>
<sequence length="360" mass="39364">MSTTLSKFQGTLVGAVVGDCIGAIFESLWAKTINPNKVIGAIENLETVSKEEDNHRIYKFTDDTAMARSVAKSLVINEGFDASDMAERFSENYFDEPDRGYGGNVINVFSQLKELDYKDVFGPAKKQFGGSGSYGNGGAMRIAPAALFTFKDNDPEKSKDLVTQITSITHSNNQAILGAVLQSYAVDMALNSSSSFSPDEMVDALITLMKMVEEEPKETNQSSEGPQKEDKSEQKLKTYVEKLELIKTYLKQEEQPTQLTVHTELGADISAFESVPAAVYSFLRSQKDFSDLKDRNSFEKTIVYAISLGGDSDTVATMAGAIAGACYGVESIPISWQKCCEGVEDAKKFAEGLYKLSQMS</sequence>
<keyword evidence="10 25" id="KW-0479">Metal-binding</keyword>
<keyword evidence="8" id="KW-0158">Chromosome</keyword>
<keyword evidence="9" id="KW-0963">Cytoplasm</keyword>
<keyword evidence="12 27" id="KW-0378">Hydrolase</keyword>
<feature type="binding site" evidence="25">
    <location>
        <position position="62"/>
    </location>
    <ligand>
        <name>Mg(2+)</name>
        <dbReference type="ChEBI" id="CHEBI:18420"/>
        <label>1</label>
    </ligand>
</feature>
<evidence type="ECO:0000256" key="23">
    <source>
        <dbReference type="ARBA" id="ARBA00043193"/>
    </source>
</evidence>
<feature type="binding site" evidence="25">
    <location>
        <position position="313"/>
    </location>
    <ligand>
        <name>Mg(2+)</name>
        <dbReference type="ChEBI" id="CHEBI:18420"/>
        <label>1</label>
    </ligand>
</feature>
<dbReference type="Gene3D" id="1.10.4080.10">
    <property type="entry name" value="ADP-ribosylation/Crystallin J1"/>
    <property type="match status" value="1"/>
</dbReference>
<feature type="binding site" evidence="25">
    <location>
        <position position="311"/>
    </location>
    <ligand>
        <name>Mg(2+)</name>
        <dbReference type="ChEBI" id="CHEBI:18420"/>
        <label>1</label>
    </ligand>
</feature>
<protein>
    <recommendedName>
        <fullName evidence="17">ADP-ribosylhydrolase ARH3</fullName>
        <ecNumber evidence="7">3.2.1.143</ecNumber>
    </recommendedName>
    <alternativeName>
        <fullName evidence="18">ADP-ribose glycohydrolase ARH3</fullName>
    </alternativeName>
    <alternativeName>
        <fullName evidence="19">ADP-ribosylhydrolase 3</fullName>
    </alternativeName>
    <alternativeName>
        <fullName evidence="22">O-acetyl-ADP-ribose deacetylase ARH3</fullName>
    </alternativeName>
    <alternativeName>
        <fullName evidence="23">Poly(ADP-ribose) glycohydrolase ARH3</fullName>
    </alternativeName>
    <alternativeName>
        <fullName evidence="21">[Protein ADP-ribosylarginine] hydrolase-like protein 2</fullName>
    </alternativeName>
    <alternativeName>
        <fullName evidence="20">[Protein ADP-ribosylserine] hydrolase</fullName>
    </alternativeName>
</protein>
<evidence type="ECO:0000256" key="20">
    <source>
        <dbReference type="ARBA" id="ARBA00042722"/>
    </source>
</evidence>
<dbReference type="InterPro" id="IPR036705">
    <property type="entry name" value="Ribosyl_crysJ1_sf"/>
</dbReference>
<dbReference type="Pfam" id="PF03747">
    <property type="entry name" value="ADP_ribosyl_GH"/>
    <property type="match status" value="1"/>
</dbReference>
<dbReference type="Proteomes" id="UP000596742">
    <property type="component" value="Unassembled WGS sequence"/>
</dbReference>
<keyword evidence="13 25" id="KW-0460">Magnesium</keyword>
<evidence type="ECO:0000256" key="13">
    <source>
        <dbReference type="ARBA" id="ARBA00022842"/>
    </source>
</evidence>
<evidence type="ECO:0000256" key="18">
    <source>
        <dbReference type="ARBA" id="ARBA00042398"/>
    </source>
</evidence>
<evidence type="ECO:0000256" key="9">
    <source>
        <dbReference type="ARBA" id="ARBA00022490"/>
    </source>
</evidence>
<dbReference type="GO" id="GO:0005634">
    <property type="term" value="C:nucleus"/>
    <property type="evidence" value="ECO:0007669"/>
    <property type="project" value="UniProtKB-SubCell"/>
</dbReference>
<comment type="catalytic activity">
    <reaction evidence="24">
        <text>alpha-NAD(+) + H2O = ADP-D-ribose + nicotinamide + H(+)</text>
        <dbReference type="Rhea" id="RHEA:68792"/>
        <dbReference type="ChEBI" id="CHEBI:15377"/>
        <dbReference type="ChEBI" id="CHEBI:15378"/>
        <dbReference type="ChEBI" id="CHEBI:17154"/>
        <dbReference type="ChEBI" id="CHEBI:57967"/>
        <dbReference type="ChEBI" id="CHEBI:77017"/>
    </reaction>
</comment>
<dbReference type="InterPro" id="IPR050792">
    <property type="entry name" value="ADP-ribosylglycohydrolase"/>
</dbReference>
<accession>A0A8B6CAV0</accession>
<evidence type="ECO:0000256" key="17">
    <source>
        <dbReference type="ARBA" id="ARBA00041057"/>
    </source>
</evidence>
<evidence type="ECO:0000256" key="11">
    <source>
        <dbReference type="ARBA" id="ARBA00022763"/>
    </source>
</evidence>
<dbReference type="PANTHER" id="PTHR16222:SF24">
    <property type="entry name" value="ADP-RIBOSYLHYDROLASE ARH3"/>
    <property type="match status" value="1"/>
</dbReference>
<evidence type="ECO:0000256" key="4">
    <source>
        <dbReference type="ARBA" id="ARBA00004496"/>
    </source>
</evidence>
<evidence type="ECO:0000256" key="7">
    <source>
        <dbReference type="ARBA" id="ARBA00012255"/>
    </source>
</evidence>
<evidence type="ECO:0000256" key="15">
    <source>
        <dbReference type="ARBA" id="ARBA00023204"/>
    </source>
</evidence>
<evidence type="ECO:0000256" key="21">
    <source>
        <dbReference type="ARBA" id="ARBA00042850"/>
    </source>
</evidence>
<dbReference type="GO" id="GO:0004649">
    <property type="term" value="F:poly(ADP-ribose) glycohydrolase activity"/>
    <property type="evidence" value="ECO:0007669"/>
    <property type="project" value="UniProtKB-EC"/>
</dbReference>
<reference evidence="27" key="1">
    <citation type="submission" date="2018-11" db="EMBL/GenBank/DDBJ databases">
        <authorList>
            <person name="Alioto T."/>
            <person name="Alioto T."/>
        </authorList>
    </citation>
    <scope>NUCLEOTIDE SEQUENCE</scope>
</reference>
<keyword evidence="28" id="KW-1185">Reference proteome</keyword>
<comment type="subcellular location">
    <subcellularLocation>
        <location evidence="2">Chromosome</location>
    </subcellularLocation>
    <subcellularLocation>
        <location evidence="4">Cytoplasm</location>
    </subcellularLocation>
    <subcellularLocation>
        <location evidence="3">Mitochondrion matrix</location>
    </subcellularLocation>
    <subcellularLocation>
        <location evidence="1">Nucleus</location>
    </subcellularLocation>
</comment>
<evidence type="ECO:0000313" key="27">
    <source>
        <dbReference type="EMBL" id="VDI01798.1"/>
    </source>
</evidence>
<evidence type="ECO:0000256" key="22">
    <source>
        <dbReference type="ARBA" id="ARBA00043187"/>
    </source>
</evidence>
<dbReference type="AlphaFoldDB" id="A0A8B6CAV0"/>
<evidence type="ECO:0000256" key="6">
    <source>
        <dbReference type="ARBA" id="ARBA00011245"/>
    </source>
</evidence>
<evidence type="ECO:0000256" key="24">
    <source>
        <dbReference type="ARBA" id="ARBA00049015"/>
    </source>
</evidence>
<keyword evidence="27" id="KW-0326">Glycosidase</keyword>
<keyword evidence="11" id="KW-0227">DNA damage</keyword>
<organism evidence="27 28">
    <name type="scientific">Mytilus galloprovincialis</name>
    <name type="common">Mediterranean mussel</name>
    <dbReference type="NCBI Taxonomy" id="29158"/>
    <lineage>
        <taxon>Eukaryota</taxon>
        <taxon>Metazoa</taxon>
        <taxon>Spiralia</taxon>
        <taxon>Lophotrochozoa</taxon>
        <taxon>Mollusca</taxon>
        <taxon>Bivalvia</taxon>
        <taxon>Autobranchia</taxon>
        <taxon>Pteriomorphia</taxon>
        <taxon>Mytilida</taxon>
        <taxon>Mytiloidea</taxon>
        <taxon>Mytilidae</taxon>
        <taxon>Mytilinae</taxon>
        <taxon>Mytilus</taxon>
    </lineage>
</organism>
<dbReference type="GO" id="GO:0005694">
    <property type="term" value="C:chromosome"/>
    <property type="evidence" value="ECO:0007669"/>
    <property type="project" value="UniProtKB-SubCell"/>
</dbReference>
<evidence type="ECO:0000256" key="8">
    <source>
        <dbReference type="ARBA" id="ARBA00022454"/>
    </source>
</evidence>
<feature type="binding site" evidence="25">
    <location>
        <position position="61"/>
    </location>
    <ligand>
        <name>Mg(2+)</name>
        <dbReference type="ChEBI" id="CHEBI:18420"/>
        <label>1</label>
    </ligand>
</feature>
<dbReference type="EC" id="3.2.1.143" evidence="7"/>
<dbReference type="OrthoDB" id="410104at2759"/>
<comment type="caution">
    <text evidence="27">The sequence shown here is derived from an EMBL/GenBank/DDBJ whole genome shotgun (WGS) entry which is preliminary data.</text>
</comment>
<keyword evidence="14" id="KW-0496">Mitochondrion</keyword>
<keyword evidence="16" id="KW-0539">Nucleus</keyword>
<evidence type="ECO:0000256" key="2">
    <source>
        <dbReference type="ARBA" id="ARBA00004286"/>
    </source>
</evidence>
<evidence type="ECO:0000256" key="26">
    <source>
        <dbReference type="SAM" id="MobiDB-lite"/>
    </source>
</evidence>
<dbReference type="InterPro" id="IPR005502">
    <property type="entry name" value="Ribosyl_crysJ1"/>
</dbReference>
<evidence type="ECO:0000313" key="28">
    <source>
        <dbReference type="Proteomes" id="UP000596742"/>
    </source>
</evidence>
<dbReference type="FunFam" id="1.10.4080.10:FF:000001">
    <property type="entry name" value="ADP-ribose glycohydrolase ARH3"/>
    <property type="match status" value="1"/>
</dbReference>
<evidence type="ECO:0000256" key="12">
    <source>
        <dbReference type="ARBA" id="ARBA00022801"/>
    </source>
</evidence>
<dbReference type="GO" id="GO:0006281">
    <property type="term" value="P:DNA repair"/>
    <property type="evidence" value="ECO:0007669"/>
    <property type="project" value="UniProtKB-KW"/>
</dbReference>
<comment type="cofactor">
    <cofactor evidence="25">
        <name>Mg(2+)</name>
        <dbReference type="ChEBI" id="CHEBI:18420"/>
    </cofactor>
    <text evidence="25">Binds 2 magnesium ions per subunit.</text>
</comment>
<proteinExistence type="inferred from homology"/>
<dbReference type="SUPFAM" id="SSF101478">
    <property type="entry name" value="ADP-ribosylglycohydrolase"/>
    <property type="match status" value="1"/>
</dbReference>
<evidence type="ECO:0000256" key="14">
    <source>
        <dbReference type="ARBA" id="ARBA00023128"/>
    </source>
</evidence>
<evidence type="ECO:0000256" key="25">
    <source>
        <dbReference type="PIRSR" id="PIRSR605502-1"/>
    </source>
</evidence>
<dbReference type="GO" id="GO:0005759">
    <property type="term" value="C:mitochondrial matrix"/>
    <property type="evidence" value="ECO:0007669"/>
    <property type="project" value="UniProtKB-SubCell"/>
</dbReference>
<evidence type="ECO:0000256" key="19">
    <source>
        <dbReference type="ARBA" id="ARBA00042471"/>
    </source>
</evidence>
<feature type="region of interest" description="Disordered" evidence="26">
    <location>
        <begin position="214"/>
        <end position="234"/>
    </location>
</feature>
<comment type="subunit">
    <text evidence="6">Monomer.</text>
</comment>
<dbReference type="PANTHER" id="PTHR16222">
    <property type="entry name" value="ADP-RIBOSYLGLYCOHYDROLASE"/>
    <property type="match status" value="1"/>
</dbReference>